<gene>
    <name evidence="6" type="ORF">AKO1_003227</name>
</gene>
<dbReference type="EMBL" id="JAOPGA020001687">
    <property type="protein sequence ID" value="KAL0490408.1"/>
    <property type="molecule type" value="Genomic_DNA"/>
</dbReference>
<feature type="domain" description="MYND-type" evidence="5">
    <location>
        <begin position="266"/>
        <end position="307"/>
    </location>
</feature>
<protein>
    <submittedName>
        <fullName evidence="6">Tdrd1</fullName>
    </submittedName>
</protein>
<keyword evidence="2 4" id="KW-0863">Zinc-finger</keyword>
<keyword evidence="7" id="KW-1185">Reference proteome</keyword>
<evidence type="ECO:0000313" key="6">
    <source>
        <dbReference type="EMBL" id="KAL0490408.1"/>
    </source>
</evidence>
<evidence type="ECO:0000256" key="4">
    <source>
        <dbReference type="PROSITE-ProRule" id="PRU00134"/>
    </source>
</evidence>
<name>A0AAW2ZM12_9EUKA</name>
<proteinExistence type="predicted"/>
<dbReference type="Pfam" id="PF01753">
    <property type="entry name" value="zf-MYND"/>
    <property type="match status" value="1"/>
</dbReference>
<dbReference type="SUPFAM" id="SSF144232">
    <property type="entry name" value="HIT/MYND zinc finger-like"/>
    <property type="match status" value="1"/>
</dbReference>
<dbReference type="Gene3D" id="6.10.140.2220">
    <property type="match status" value="1"/>
</dbReference>
<dbReference type="PROSITE" id="PS01360">
    <property type="entry name" value="ZF_MYND_1"/>
    <property type="match status" value="1"/>
</dbReference>
<dbReference type="AlphaFoldDB" id="A0AAW2ZM12"/>
<dbReference type="PROSITE" id="PS50865">
    <property type="entry name" value="ZF_MYND_2"/>
    <property type="match status" value="1"/>
</dbReference>
<reference evidence="6 7" key="1">
    <citation type="submission" date="2024-03" db="EMBL/GenBank/DDBJ databases">
        <title>The Acrasis kona genome and developmental transcriptomes reveal deep origins of eukaryotic multicellular pathways.</title>
        <authorList>
            <person name="Sheikh S."/>
            <person name="Fu C.-J."/>
            <person name="Brown M.W."/>
            <person name="Baldauf S.L."/>
        </authorList>
    </citation>
    <scope>NUCLEOTIDE SEQUENCE [LARGE SCALE GENOMIC DNA]</scope>
    <source>
        <strain evidence="6 7">ATCC MYA-3509</strain>
    </source>
</reference>
<comment type="caution">
    <text evidence="6">The sequence shown here is derived from an EMBL/GenBank/DDBJ whole genome shotgun (WGS) entry which is preliminary data.</text>
</comment>
<dbReference type="GO" id="GO:0008270">
    <property type="term" value="F:zinc ion binding"/>
    <property type="evidence" value="ECO:0007669"/>
    <property type="project" value="UniProtKB-KW"/>
</dbReference>
<sequence length="308" mass="35922">MVRYDESNQHLMDGHFHSLRHFIEDLEEANTNATNKADKKRFEKAEAKLRAVVQKAKDPIIQESIMIDRENYLKNGPGVVHVIDILIGAPFQKGQHIFLNLSTAYCHLSSICKLQGRTNEEHTYLEEAKKLYKGLFDPEGILKRNNTEYLEESFRQTLFLYSFIVDHEMSGFRDRGDEESFNALCRWSVLKTAIRQCDRQKEMLCRNKTNVEFYETVFKQQIPINEALRQDPKRVVEFLKKTRQEAAQSPSITPDMVKKTALSTICSYCGKQETFNGELSRCSKCKNVYYCNKDCQLSHWKAHKKNCK</sequence>
<evidence type="ECO:0000259" key="5">
    <source>
        <dbReference type="PROSITE" id="PS50865"/>
    </source>
</evidence>
<dbReference type="InterPro" id="IPR002893">
    <property type="entry name" value="Znf_MYND"/>
</dbReference>
<keyword evidence="1" id="KW-0479">Metal-binding</keyword>
<organism evidence="6 7">
    <name type="scientific">Acrasis kona</name>
    <dbReference type="NCBI Taxonomy" id="1008807"/>
    <lineage>
        <taxon>Eukaryota</taxon>
        <taxon>Discoba</taxon>
        <taxon>Heterolobosea</taxon>
        <taxon>Tetramitia</taxon>
        <taxon>Eutetramitia</taxon>
        <taxon>Acrasidae</taxon>
        <taxon>Acrasis</taxon>
    </lineage>
</organism>
<evidence type="ECO:0000256" key="3">
    <source>
        <dbReference type="ARBA" id="ARBA00022833"/>
    </source>
</evidence>
<keyword evidence="3" id="KW-0862">Zinc</keyword>
<evidence type="ECO:0000313" key="7">
    <source>
        <dbReference type="Proteomes" id="UP001431209"/>
    </source>
</evidence>
<accession>A0AAW2ZM12</accession>
<evidence type="ECO:0000256" key="1">
    <source>
        <dbReference type="ARBA" id="ARBA00022723"/>
    </source>
</evidence>
<evidence type="ECO:0000256" key="2">
    <source>
        <dbReference type="ARBA" id="ARBA00022771"/>
    </source>
</evidence>
<dbReference type="Proteomes" id="UP001431209">
    <property type="component" value="Unassembled WGS sequence"/>
</dbReference>